<gene>
    <name evidence="2" type="ORF">Pla111_14890</name>
</gene>
<dbReference type="EMBL" id="SJPH01000003">
    <property type="protein sequence ID" value="TWT46393.1"/>
    <property type="molecule type" value="Genomic_DNA"/>
</dbReference>
<reference evidence="2 3" key="1">
    <citation type="submission" date="2019-02" db="EMBL/GenBank/DDBJ databases">
        <title>Deep-cultivation of Planctomycetes and their phenomic and genomic characterization uncovers novel biology.</title>
        <authorList>
            <person name="Wiegand S."/>
            <person name="Jogler M."/>
            <person name="Boedeker C."/>
            <person name="Pinto D."/>
            <person name="Vollmers J."/>
            <person name="Rivas-Marin E."/>
            <person name="Kohn T."/>
            <person name="Peeters S.H."/>
            <person name="Heuer A."/>
            <person name="Rast P."/>
            <person name="Oberbeckmann S."/>
            <person name="Bunk B."/>
            <person name="Jeske O."/>
            <person name="Meyerdierks A."/>
            <person name="Storesund J.E."/>
            <person name="Kallscheuer N."/>
            <person name="Luecker S."/>
            <person name="Lage O.M."/>
            <person name="Pohl T."/>
            <person name="Merkel B.J."/>
            <person name="Hornburger P."/>
            <person name="Mueller R.-W."/>
            <person name="Bruemmer F."/>
            <person name="Labrenz M."/>
            <person name="Spormann A.M."/>
            <person name="Op Den Camp H."/>
            <person name="Overmann J."/>
            <person name="Amann R."/>
            <person name="Jetten M.S.M."/>
            <person name="Mascher T."/>
            <person name="Medema M.H."/>
            <person name="Devos D.P."/>
            <person name="Kaster A.-K."/>
            <person name="Ovreas L."/>
            <person name="Rohde M."/>
            <person name="Galperin M.Y."/>
            <person name="Jogler C."/>
        </authorList>
    </citation>
    <scope>NUCLEOTIDE SEQUENCE [LARGE SCALE GENOMIC DNA]</scope>
    <source>
        <strain evidence="2 3">Pla111</strain>
    </source>
</reference>
<dbReference type="AlphaFoldDB" id="A0A5C5W807"/>
<feature type="transmembrane region" description="Helical" evidence="1">
    <location>
        <begin position="12"/>
        <end position="34"/>
    </location>
</feature>
<proteinExistence type="predicted"/>
<accession>A0A5C5W807</accession>
<name>A0A5C5W807_9BACT</name>
<keyword evidence="1" id="KW-0472">Membrane</keyword>
<evidence type="ECO:0000313" key="3">
    <source>
        <dbReference type="Proteomes" id="UP000318995"/>
    </source>
</evidence>
<protein>
    <submittedName>
        <fullName evidence="2">Uncharacterized protein</fullName>
    </submittedName>
</protein>
<comment type="caution">
    <text evidence="2">The sequence shown here is derived from an EMBL/GenBank/DDBJ whole genome shotgun (WGS) entry which is preliminary data.</text>
</comment>
<keyword evidence="1" id="KW-1133">Transmembrane helix</keyword>
<keyword evidence="3" id="KW-1185">Reference proteome</keyword>
<sequence>MSLLAHVTTFDLPTIATAFAAGLVVGAVVARAWVVRR</sequence>
<evidence type="ECO:0000313" key="2">
    <source>
        <dbReference type="EMBL" id="TWT46393.1"/>
    </source>
</evidence>
<organism evidence="2 3">
    <name type="scientific">Botrimarina hoheduenensis</name>
    <dbReference type="NCBI Taxonomy" id="2528000"/>
    <lineage>
        <taxon>Bacteria</taxon>
        <taxon>Pseudomonadati</taxon>
        <taxon>Planctomycetota</taxon>
        <taxon>Planctomycetia</taxon>
        <taxon>Pirellulales</taxon>
        <taxon>Lacipirellulaceae</taxon>
        <taxon>Botrimarina</taxon>
    </lineage>
</organism>
<keyword evidence="1" id="KW-0812">Transmembrane</keyword>
<dbReference type="Proteomes" id="UP000318995">
    <property type="component" value="Unassembled WGS sequence"/>
</dbReference>
<evidence type="ECO:0000256" key="1">
    <source>
        <dbReference type="SAM" id="Phobius"/>
    </source>
</evidence>